<evidence type="ECO:0000313" key="2">
    <source>
        <dbReference type="Proteomes" id="UP001596053"/>
    </source>
</evidence>
<gene>
    <name evidence="1" type="ORF">ACFPOB_20615</name>
</gene>
<dbReference type="Proteomes" id="UP001596053">
    <property type="component" value="Unassembled WGS sequence"/>
</dbReference>
<name>A0ABW0IXD5_9HYPH</name>
<organism evidence="1 2">
    <name type="scientific">Bosea eneae</name>
    <dbReference type="NCBI Taxonomy" id="151454"/>
    <lineage>
        <taxon>Bacteria</taxon>
        <taxon>Pseudomonadati</taxon>
        <taxon>Pseudomonadota</taxon>
        <taxon>Alphaproteobacteria</taxon>
        <taxon>Hyphomicrobiales</taxon>
        <taxon>Boseaceae</taxon>
        <taxon>Bosea</taxon>
    </lineage>
</organism>
<proteinExistence type="predicted"/>
<sequence length="162" mass="18018">MSEGTISPWFPEQDRIRLAVLGKLIEECTELAGRAARCIIQGLDERDPATGRKNREELGREMSDVSACIETAERCHIGLRGLGRMADKRDGFRRWHELIRAGAPAGLPEDVARLVVAARIVAYSDQSAEALRELDKASEAFADRVAWDDEPIDEEGEEQVQS</sequence>
<accession>A0ABW0IXD5</accession>
<dbReference type="EMBL" id="JBHSLW010000034">
    <property type="protein sequence ID" value="MFC5421969.1"/>
    <property type="molecule type" value="Genomic_DNA"/>
</dbReference>
<evidence type="ECO:0000313" key="1">
    <source>
        <dbReference type="EMBL" id="MFC5421969.1"/>
    </source>
</evidence>
<comment type="caution">
    <text evidence="1">The sequence shown here is derived from an EMBL/GenBank/DDBJ whole genome shotgun (WGS) entry which is preliminary data.</text>
</comment>
<keyword evidence="2" id="KW-1185">Reference proteome</keyword>
<dbReference type="RefSeq" id="WP_377800272.1">
    <property type="nucleotide sequence ID" value="NZ_JBHSLW010000034.1"/>
</dbReference>
<protein>
    <submittedName>
        <fullName evidence="1">Uncharacterized protein</fullName>
    </submittedName>
</protein>
<reference evidence="2" key="1">
    <citation type="journal article" date="2019" name="Int. J. Syst. Evol. Microbiol.">
        <title>The Global Catalogue of Microorganisms (GCM) 10K type strain sequencing project: providing services to taxonomists for standard genome sequencing and annotation.</title>
        <authorList>
            <consortium name="The Broad Institute Genomics Platform"/>
            <consortium name="The Broad Institute Genome Sequencing Center for Infectious Disease"/>
            <person name="Wu L."/>
            <person name="Ma J."/>
        </authorList>
    </citation>
    <scope>NUCLEOTIDE SEQUENCE [LARGE SCALE GENOMIC DNA]</scope>
    <source>
        <strain evidence="2">NCAIM B.01391</strain>
    </source>
</reference>